<dbReference type="RefSeq" id="WP_146503133.1">
    <property type="nucleotide sequence ID" value="NZ_SJPG01000001.1"/>
</dbReference>
<dbReference type="CDD" id="cd02440">
    <property type="entry name" value="AdoMet_MTases"/>
    <property type="match status" value="1"/>
</dbReference>
<dbReference type="InterPro" id="IPR029063">
    <property type="entry name" value="SAM-dependent_MTases_sf"/>
</dbReference>
<organism evidence="2 3">
    <name type="scientific">Rubinisphaera italica</name>
    <dbReference type="NCBI Taxonomy" id="2527969"/>
    <lineage>
        <taxon>Bacteria</taxon>
        <taxon>Pseudomonadati</taxon>
        <taxon>Planctomycetota</taxon>
        <taxon>Planctomycetia</taxon>
        <taxon>Planctomycetales</taxon>
        <taxon>Planctomycetaceae</taxon>
        <taxon>Rubinisphaera</taxon>
    </lineage>
</organism>
<name>A0A5C5XGV8_9PLAN</name>
<dbReference type="GO" id="GO:0008757">
    <property type="term" value="F:S-adenosylmethionine-dependent methyltransferase activity"/>
    <property type="evidence" value="ECO:0007669"/>
    <property type="project" value="InterPro"/>
</dbReference>
<gene>
    <name evidence="2" type="primary">ubiG</name>
    <name evidence="2" type="ORF">Pan54_18360</name>
</gene>
<dbReference type="EC" id="2.1.1.222" evidence="2"/>
<dbReference type="Gene3D" id="3.40.50.150">
    <property type="entry name" value="Vaccinia Virus protein VP39"/>
    <property type="match status" value="1"/>
</dbReference>
<dbReference type="Pfam" id="PF08241">
    <property type="entry name" value="Methyltransf_11"/>
    <property type="match status" value="1"/>
</dbReference>
<protein>
    <submittedName>
        <fullName evidence="2">Ubiquinone biosynthesis O-methyltransferase</fullName>
        <ecNumber evidence="2">2.1.1.222</ecNumber>
    </submittedName>
</protein>
<sequence length="276" mass="31492">MEKSTGQFEFGQNWADFSRLIDQESIDQAITKLSDLLGGREAIKGRSFLDIGCGSGLHALAAQRLGASEITAIDYDPHSVSTAQKVFSEYGMFDNAEFLQANILTLTEEDLKAYDIVYSWGVLHHTGNLWRAVENASRHVKPNGIFAIALYEKTRLCPLWKIEKKVYSSSPVFIRRLLEWCYMSVFYLAMKFRGKCFQQYVDTYNKERGMNWRTDVRDWLGGWPYESASQQEVETFVSQLGFERLPLGKPSPPSKWGLLGTGCSEYVFRRIASDID</sequence>
<evidence type="ECO:0000313" key="3">
    <source>
        <dbReference type="Proteomes" id="UP000316095"/>
    </source>
</evidence>
<dbReference type="PANTHER" id="PTHR43861:SF1">
    <property type="entry name" value="TRANS-ACONITATE 2-METHYLTRANSFERASE"/>
    <property type="match status" value="1"/>
</dbReference>
<dbReference type="SUPFAM" id="SSF53335">
    <property type="entry name" value="S-adenosyl-L-methionine-dependent methyltransferases"/>
    <property type="match status" value="1"/>
</dbReference>
<dbReference type="AlphaFoldDB" id="A0A5C5XGV8"/>
<proteinExistence type="predicted"/>
<comment type="caution">
    <text evidence="2">The sequence shown here is derived from an EMBL/GenBank/DDBJ whole genome shotgun (WGS) entry which is preliminary data.</text>
</comment>
<dbReference type="PANTHER" id="PTHR43861">
    <property type="entry name" value="TRANS-ACONITATE 2-METHYLTRANSFERASE-RELATED"/>
    <property type="match status" value="1"/>
</dbReference>
<dbReference type="InterPro" id="IPR013216">
    <property type="entry name" value="Methyltransf_11"/>
</dbReference>
<keyword evidence="2" id="KW-0489">Methyltransferase</keyword>
<keyword evidence="2" id="KW-0808">Transferase</keyword>
<evidence type="ECO:0000313" key="2">
    <source>
        <dbReference type="EMBL" id="TWT61102.1"/>
    </source>
</evidence>
<dbReference type="EMBL" id="SJPG01000001">
    <property type="protein sequence ID" value="TWT61102.1"/>
    <property type="molecule type" value="Genomic_DNA"/>
</dbReference>
<dbReference type="GO" id="GO:0102208">
    <property type="term" value="F:2-polyprenyl-6-hydroxyphenol methylase activity"/>
    <property type="evidence" value="ECO:0007669"/>
    <property type="project" value="UniProtKB-EC"/>
</dbReference>
<dbReference type="GO" id="GO:0032259">
    <property type="term" value="P:methylation"/>
    <property type="evidence" value="ECO:0007669"/>
    <property type="project" value="UniProtKB-KW"/>
</dbReference>
<reference evidence="2 3" key="1">
    <citation type="submission" date="2019-02" db="EMBL/GenBank/DDBJ databases">
        <title>Deep-cultivation of Planctomycetes and their phenomic and genomic characterization uncovers novel biology.</title>
        <authorList>
            <person name="Wiegand S."/>
            <person name="Jogler M."/>
            <person name="Boedeker C."/>
            <person name="Pinto D."/>
            <person name="Vollmers J."/>
            <person name="Rivas-Marin E."/>
            <person name="Kohn T."/>
            <person name="Peeters S.H."/>
            <person name="Heuer A."/>
            <person name="Rast P."/>
            <person name="Oberbeckmann S."/>
            <person name="Bunk B."/>
            <person name="Jeske O."/>
            <person name="Meyerdierks A."/>
            <person name="Storesund J.E."/>
            <person name="Kallscheuer N."/>
            <person name="Luecker S."/>
            <person name="Lage O.M."/>
            <person name="Pohl T."/>
            <person name="Merkel B.J."/>
            <person name="Hornburger P."/>
            <person name="Mueller R.-W."/>
            <person name="Bruemmer F."/>
            <person name="Labrenz M."/>
            <person name="Spormann A.M."/>
            <person name="Op Den Camp H."/>
            <person name="Overmann J."/>
            <person name="Amann R."/>
            <person name="Jetten M.S.M."/>
            <person name="Mascher T."/>
            <person name="Medema M.H."/>
            <person name="Devos D.P."/>
            <person name="Kaster A.-K."/>
            <person name="Ovreas L."/>
            <person name="Rohde M."/>
            <person name="Galperin M.Y."/>
            <person name="Jogler C."/>
        </authorList>
    </citation>
    <scope>NUCLEOTIDE SEQUENCE [LARGE SCALE GENOMIC DNA]</scope>
    <source>
        <strain evidence="2 3">Pan54</strain>
    </source>
</reference>
<feature type="domain" description="Methyltransferase type 11" evidence="1">
    <location>
        <begin position="49"/>
        <end position="148"/>
    </location>
</feature>
<evidence type="ECO:0000259" key="1">
    <source>
        <dbReference type="Pfam" id="PF08241"/>
    </source>
</evidence>
<keyword evidence="2" id="KW-0830">Ubiquinone</keyword>
<keyword evidence="3" id="KW-1185">Reference proteome</keyword>
<accession>A0A5C5XGV8</accession>
<dbReference type="Proteomes" id="UP000316095">
    <property type="component" value="Unassembled WGS sequence"/>
</dbReference>
<dbReference type="OrthoDB" id="3206826at2"/>